<sequence>MTDPDLAEKRRKGYTVDTLGVLIDHGYKVALYCENPRDGLTCGFVKWLDLEKLAAKLGRDHSCLRDDLVPNLFCTKCGGKKVSIRLHPYTGPRD</sequence>
<evidence type="ECO:0000313" key="1">
    <source>
        <dbReference type="EMBL" id="SFI81047.1"/>
    </source>
</evidence>
<accession>A0A1I3L8L0</accession>
<name>A0A1I3L8L0_9HYPH</name>
<dbReference type="RefSeq" id="WP_091520282.1">
    <property type="nucleotide sequence ID" value="NZ_FORF01000006.1"/>
</dbReference>
<dbReference type="EMBL" id="FORF01000006">
    <property type="protein sequence ID" value="SFI81047.1"/>
    <property type="molecule type" value="Genomic_DNA"/>
</dbReference>
<dbReference type="AlphaFoldDB" id="A0A1I3L8L0"/>
<evidence type="ECO:0000313" key="2">
    <source>
        <dbReference type="Proteomes" id="UP000242763"/>
    </source>
</evidence>
<protein>
    <submittedName>
        <fullName evidence="1">Uncharacterized protein</fullName>
    </submittedName>
</protein>
<organism evidence="1 2">
    <name type="scientific">Aquamicrobium aerolatum DSM 21857</name>
    <dbReference type="NCBI Taxonomy" id="1121003"/>
    <lineage>
        <taxon>Bacteria</taxon>
        <taxon>Pseudomonadati</taxon>
        <taxon>Pseudomonadota</taxon>
        <taxon>Alphaproteobacteria</taxon>
        <taxon>Hyphomicrobiales</taxon>
        <taxon>Phyllobacteriaceae</taxon>
        <taxon>Aerobium</taxon>
    </lineage>
</organism>
<dbReference type="Proteomes" id="UP000242763">
    <property type="component" value="Unassembled WGS sequence"/>
</dbReference>
<gene>
    <name evidence="1" type="ORF">SAMN03080618_01425</name>
</gene>
<dbReference type="OrthoDB" id="8083970at2"/>
<reference evidence="2" key="1">
    <citation type="submission" date="2016-10" db="EMBL/GenBank/DDBJ databases">
        <authorList>
            <person name="Varghese N."/>
            <person name="Submissions S."/>
        </authorList>
    </citation>
    <scope>NUCLEOTIDE SEQUENCE [LARGE SCALE GENOMIC DNA]</scope>
    <source>
        <strain evidence="2">DSM 21857</strain>
    </source>
</reference>
<keyword evidence="2" id="KW-1185">Reference proteome</keyword>
<proteinExistence type="predicted"/>